<gene>
    <name evidence="1" type="ORF">OH806_01530</name>
</gene>
<sequence length="82" mass="9172">MTETTWINKASKLHKACVEEQNRNNGGTQITTEEAKSLNELQHAINSHHGIHKVTYNEARVSLDEMFVMVKAGKKTPPLTKG</sequence>
<dbReference type="EMBL" id="JAPDHV010000001">
    <property type="protein sequence ID" value="MCW3159960.1"/>
    <property type="molecule type" value="Genomic_DNA"/>
</dbReference>
<dbReference type="RefSeq" id="WP_264741930.1">
    <property type="nucleotide sequence ID" value="NZ_JAPDHV010000001.1"/>
</dbReference>
<accession>A0ABT3HJI8</accession>
<evidence type="ECO:0000313" key="1">
    <source>
        <dbReference type="EMBL" id="MCW3159960.1"/>
    </source>
</evidence>
<evidence type="ECO:0000313" key="2">
    <source>
        <dbReference type="Proteomes" id="UP001163719"/>
    </source>
</evidence>
<keyword evidence="2" id="KW-1185">Reference proteome</keyword>
<organism evidence="1 2">
    <name type="scientific">Chryseobacterium oryctis</name>
    <dbReference type="NCBI Taxonomy" id="2952618"/>
    <lineage>
        <taxon>Bacteria</taxon>
        <taxon>Pseudomonadati</taxon>
        <taxon>Bacteroidota</taxon>
        <taxon>Flavobacteriia</taxon>
        <taxon>Flavobacteriales</taxon>
        <taxon>Weeksellaceae</taxon>
        <taxon>Chryseobacterium group</taxon>
        <taxon>Chryseobacterium</taxon>
    </lineage>
</organism>
<protein>
    <submittedName>
        <fullName evidence="1">DUF4162 domain-containing protein</fullName>
    </submittedName>
</protein>
<name>A0ABT3HJI8_9FLAO</name>
<reference evidence="1" key="1">
    <citation type="submission" date="2022-10" db="EMBL/GenBank/DDBJ databases">
        <title>Chryseobacterium babae sp. nov. isolated from the gut of the beetle Oryctes rhinoceros, and Chryseobacterium kimseyorum sp. nov., isolated from a stick insect rearing cage.</title>
        <authorList>
            <person name="Shelomi M."/>
            <person name="Han C.-J."/>
            <person name="Chen W.-M."/>
            <person name="Chen H.-K."/>
            <person name="Liaw S.-J."/>
            <person name="Muhle E."/>
            <person name="Clermont D."/>
        </authorList>
    </citation>
    <scope>NUCLEOTIDE SEQUENCE</scope>
    <source>
        <strain evidence="1">WLa1L2M3</strain>
    </source>
</reference>
<comment type="caution">
    <text evidence="1">The sequence shown here is derived from an EMBL/GenBank/DDBJ whole genome shotgun (WGS) entry which is preliminary data.</text>
</comment>
<dbReference type="Proteomes" id="UP001163719">
    <property type="component" value="Unassembled WGS sequence"/>
</dbReference>
<proteinExistence type="predicted"/>